<dbReference type="PRINTS" id="PR00081">
    <property type="entry name" value="GDHRDH"/>
</dbReference>
<dbReference type="InterPro" id="IPR051122">
    <property type="entry name" value="SDR_DHRS6-like"/>
</dbReference>
<dbReference type="PANTHER" id="PTHR43477">
    <property type="entry name" value="DIHYDROANTICAPSIN 7-DEHYDROGENASE"/>
    <property type="match status" value="1"/>
</dbReference>
<comment type="similarity">
    <text evidence="1">Belongs to the short-chain dehydrogenases/reductases (SDR) family.</text>
</comment>
<dbReference type="Pfam" id="PF13561">
    <property type="entry name" value="adh_short_C2"/>
    <property type="match status" value="1"/>
</dbReference>
<dbReference type="SUPFAM" id="SSF51735">
    <property type="entry name" value="NAD(P)-binding Rossmann-fold domains"/>
    <property type="match status" value="1"/>
</dbReference>
<dbReference type="RefSeq" id="WP_124971651.1">
    <property type="nucleotide sequence ID" value="NZ_RQVS01000006.1"/>
</dbReference>
<evidence type="ECO:0000313" key="4">
    <source>
        <dbReference type="Proteomes" id="UP000274391"/>
    </source>
</evidence>
<proteinExistence type="inferred from homology"/>
<dbReference type="AlphaFoldDB" id="A0A3P3VYA0"/>
<organism evidence="3 4">
    <name type="scientific">Gulosibacter macacae</name>
    <dbReference type="NCBI Taxonomy" id="2488791"/>
    <lineage>
        <taxon>Bacteria</taxon>
        <taxon>Bacillati</taxon>
        <taxon>Actinomycetota</taxon>
        <taxon>Actinomycetes</taxon>
        <taxon>Micrococcales</taxon>
        <taxon>Microbacteriaceae</taxon>
        <taxon>Gulosibacter</taxon>
    </lineage>
</organism>
<dbReference type="PANTHER" id="PTHR43477:SF1">
    <property type="entry name" value="DIHYDROANTICAPSIN 7-DEHYDROGENASE"/>
    <property type="match status" value="1"/>
</dbReference>
<keyword evidence="4" id="KW-1185">Reference proteome</keyword>
<sequence>MRILVIGSGRVGSAAIAKLSEGNEVIVASRSTDPPVDVTNAESIAALFAQIGDVDAVVATIGKVPFKPLTDFAGDDFVAAFNGKVLPQLEIVRLGTPFVRDGGSFTLTTGVLGRAPVAEGAAASMANGAVDAFVMAAATELPRGIRINAVSPTVLESATHQHAAFPGHIPASDESVGMAYLRSVAGVETGKVFPV</sequence>
<dbReference type="Proteomes" id="UP000274391">
    <property type="component" value="Unassembled WGS sequence"/>
</dbReference>
<accession>A0A3P3VYA0</accession>
<name>A0A3P3VYA0_9MICO</name>
<evidence type="ECO:0000256" key="2">
    <source>
        <dbReference type="ARBA" id="ARBA00023002"/>
    </source>
</evidence>
<dbReference type="CDD" id="cd11731">
    <property type="entry name" value="Lin1944_like_SDR_c"/>
    <property type="match status" value="1"/>
</dbReference>
<dbReference type="OrthoDB" id="9787486at2"/>
<dbReference type="GO" id="GO:0016491">
    <property type="term" value="F:oxidoreductase activity"/>
    <property type="evidence" value="ECO:0007669"/>
    <property type="project" value="UniProtKB-KW"/>
</dbReference>
<comment type="caution">
    <text evidence="3">The sequence shown here is derived from an EMBL/GenBank/DDBJ whole genome shotgun (WGS) entry which is preliminary data.</text>
</comment>
<evidence type="ECO:0000256" key="1">
    <source>
        <dbReference type="ARBA" id="ARBA00006484"/>
    </source>
</evidence>
<dbReference type="EMBL" id="RQVS01000006">
    <property type="protein sequence ID" value="RRJ87018.1"/>
    <property type="molecule type" value="Genomic_DNA"/>
</dbReference>
<protein>
    <submittedName>
        <fullName evidence="3">Short chain dehydrogenase</fullName>
    </submittedName>
</protein>
<reference evidence="3 4" key="1">
    <citation type="submission" date="2018-11" db="EMBL/GenBank/DDBJ databases">
        <title>YIM 102482-1 draft genome.</title>
        <authorList>
            <person name="Li G."/>
            <person name="Jiang Y."/>
        </authorList>
    </citation>
    <scope>NUCLEOTIDE SEQUENCE [LARGE SCALE GENOMIC DNA]</scope>
    <source>
        <strain evidence="3 4">YIM 102482-1</strain>
    </source>
</reference>
<gene>
    <name evidence="3" type="ORF">EG850_06350</name>
</gene>
<dbReference type="InterPro" id="IPR036291">
    <property type="entry name" value="NAD(P)-bd_dom_sf"/>
</dbReference>
<dbReference type="NCBIfam" id="NF005754">
    <property type="entry name" value="PRK07578.1"/>
    <property type="match status" value="1"/>
</dbReference>
<dbReference type="InterPro" id="IPR002347">
    <property type="entry name" value="SDR_fam"/>
</dbReference>
<dbReference type="Gene3D" id="3.40.50.720">
    <property type="entry name" value="NAD(P)-binding Rossmann-like Domain"/>
    <property type="match status" value="1"/>
</dbReference>
<keyword evidence="2" id="KW-0560">Oxidoreductase</keyword>
<evidence type="ECO:0000313" key="3">
    <source>
        <dbReference type="EMBL" id="RRJ87018.1"/>
    </source>
</evidence>